<dbReference type="EMBL" id="QXIL01000009">
    <property type="protein sequence ID" value="RXI78663.1"/>
    <property type="molecule type" value="Genomic_DNA"/>
</dbReference>
<evidence type="ECO:0000313" key="2">
    <source>
        <dbReference type="EMBL" id="RXI78663.1"/>
    </source>
</evidence>
<dbReference type="InterPro" id="IPR027994">
    <property type="entry name" value="WxL_dom"/>
</dbReference>
<name>A0A4Q0VKJ9_9LACO</name>
<comment type="caution">
    <text evidence="2">The sequence shown here is derived from an EMBL/GenBank/DDBJ whole genome shotgun (WGS) entry which is preliminary data.</text>
</comment>
<organism evidence="2 3">
    <name type="scientific">Levilactobacillus suantsaii</name>
    <dbReference type="NCBI Taxonomy" id="2292255"/>
    <lineage>
        <taxon>Bacteria</taxon>
        <taxon>Bacillati</taxon>
        <taxon>Bacillota</taxon>
        <taxon>Bacilli</taxon>
        <taxon>Lactobacillales</taxon>
        <taxon>Lactobacillaceae</taxon>
        <taxon>Levilactobacillus</taxon>
    </lineage>
</organism>
<keyword evidence="3" id="KW-1185">Reference proteome</keyword>
<feature type="domain" description="WxL" evidence="1">
    <location>
        <begin position="209"/>
        <end position="320"/>
    </location>
</feature>
<evidence type="ECO:0000259" key="1">
    <source>
        <dbReference type="Pfam" id="PF13731"/>
    </source>
</evidence>
<evidence type="ECO:0000313" key="3">
    <source>
        <dbReference type="Proteomes" id="UP000290602"/>
    </source>
</evidence>
<dbReference type="Pfam" id="PF13731">
    <property type="entry name" value="WxL"/>
    <property type="match status" value="1"/>
</dbReference>
<sequence length="322" mass="34177">MGGRGWLEWLSVGAGTGDLAVASPDRFDRVTGFGSVTRFILKGGDRMTQSNQLKRVAGTVILCLGTWGGLWLISGSPGHAASLGGQNDRRTTRGLFDDLLKVIAEIRKLTNLSWDRLQHYIGRAKSAKGKDELDSILTDAVNENSAKTPSPVQTNQSQSTVTATVNSGSLGFAKTNSGQTIVPSLQFKTALGRQTTPTSLAVRPAGTQLAIENFLGTGEPWHLSVRLGAFKNLEHPNIAVDGAKLHLNPSSPTSQSTYPAVAYSPELKAGGDAAVILRGKKDGGMGRTQLDLANTQLDWPAVRYAGSYTADLTYTLTTGPVK</sequence>
<accession>A0A4Q0VKJ9</accession>
<proteinExistence type="predicted"/>
<reference evidence="2 3" key="1">
    <citation type="submission" date="2018-08" db="EMBL/GenBank/DDBJ databases">
        <title>Lactobacillus suantsai sp. nov., isolated from traditional fermented suan-tsai in Taiwan.</title>
        <authorList>
            <person name="Huang C.-H."/>
        </authorList>
    </citation>
    <scope>NUCLEOTIDE SEQUENCE [LARGE SCALE GENOMIC DNA]</scope>
    <source>
        <strain evidence="2 3">BCRC 12945</strain>
    </source>
</reference>
<dbReference type="Proteomes" id="UP000290602">
    <property type="component" value="Unassembled WGS sequence"/>
</dbReference>
<dbReference type="OrthoDB" id="2282798at2"/>
<protein>
    <recommendedName>
        <fullName evidence="1">WxL domain-containing protein</fullName>
    </recommendedName>
</protein>
<dbReference type="AlphaFoldDB" id="A0A4Q0VKJ9"/>
<gene>
    <name evidence="2" type="ORF">DXH47_06255</name>
</gene>